<evidence type="ECO:0000259" key="2">
    <source>
        <dbReference type="Pfam" id="PF01232"/>
    </source>
</evidence>
<dbReference type="GO" id="GO:0050086">
    <property type="term" value="F:mannitol 2-dehydrogenase activity"/>
    <property type="evidence" value="ECO:0007669"/>
    <property type="project" value="UniProtKB-EC"/>
</dbReference>
<dbReference type="PRINTS" id="PR00084">
    <property type="entry name" value="MTLDHDRGNASE"/>
</dbReference>
<organism evidence="4 5">
    <name type="scientific">Phaeobacter italicus</name>
    <dbReference type="NCBI Taxonomy" id="481446"/>
    <lineage>
        <taxon>Bacteria</taxon>
        <taxon>Pseudomonadati</taxon>
        <taxon>Pseudomonadota</taxon>
        <taxon>Alphaproteobacteria</taxon>
        <taxon>Rhodobacterales</taxon>
        <taxon>Roseobacteraceae</taxon>
        <taxon>Phaeobacter</taxon>
    </lineage>
</organism>
<evidence type="ECO:0000313" key="4">
    <source>
        <dbReference type="EMBL" id="CRL10915.1"/>
    </source>
</evidence>
<dbReference type="InterPro" id="IPR036291">
    <property type="entry name" value="NAD(P)-bd_dom_sf"/>
</dbReference>
<evidence type="ECO:0000256" key="1">
    <source>
        <dbReference type="ARBA" id="ARBA00023002"/>
    </source>
</evidence>
<dbReference type="AlphaFoldDB" id="A0A0H5DKC3"/>
<name>A0A0H5DKC3_9RHOB</name>
<dbReference type="InterPro" id="IPR050988">
    <property type="entry name" value="Mannitol_DH/Oxidoreductase"/>
</dbReference>
<reference evidence="4 5" key="1">
    <citation type="submission" date="2015-05" db="EMBL/GenBank/DDBJ databases">
        <authorList>
            <person name="Rodrigo-Torres Lidia"/>
            <person name="Arahal R.David."/>
        </authorList>
    </citation>
    <scope>NUCLEOTIDE SEQUENCE [LARGE SCALE GENOMIC DNA]</scope>
    <source>
        <strain evidence="4 5">CECT 7321</strain>
    </source>
</reference>
<keyword evidence="1 4" id="KW-0560">Oxidoreductase</keyword>
<proteinExistence type="predicted"/>
<feature type="domain" description="Mannitol dehydrogenase N-terminal" evidence="2">
    <location>
        <begin position="30"/>
        <end position="279"/>
    </location>
</feature>
<dbReference type="Gene3D" id="1.10.1040.10">
    <property type="entry name" value="N-(1-d-carboxylethyl)-l-norvaline Dehydrogenase, domain 2"/>
    <property type="match status" value="1"/>
</dbReference>
<gene>
    <name evidence="4" type="primary">mtlK</name>
    <name evidence="4" type="ORF">NIT7321_01763</name>
</gene>
<dbReference type="InterPro" id="IPR000669">
    <property type="entry name" value="Mannitol_DH"/>
</dbReference>
<dbReference type="Gene3D" id="3.40.50.720">
    <property type="entry name" value="NAD(P)-binding Rossmann-like Domain"/>
    <property type="match status" value="1"/>
</dbReference>
<dbReference type="PANTHER" id="PTHR43362:SF1">
    <property type="entry name" value="MANNITOL DEHYDROGENASE 2-RELATED"/>
    <property type="match status" value="1"/>
</dbReference>
<dbReference type="InterPro" id="IPR013131">
    <property type="entry name" value="Mannitol_DH_N"/>
</dbReference>
<dbReference type="Proteomes" id="UP000043764">
    <property type="component" value="Unassembled WGS sequence"/>
</dbReference>
<dbReference type="InterPro" id="IPR013328">
    <property type="entry name" value="6PGD_dom2"/>
</dbReference>
<sequence>MTTALSNRNLSILPKEIVRPVYDRAALKPGIVHIGLGNFHRAHQAWYLHRLMQEGLAGDWAIIGAGVRAYDAAMRDRLLTQDCLTTLIELSPGSSSAEVIGSMIDYLPIEDSNAPLVQRMSEPDIRIVSLTVTESGYFVDPSVGGFDAGHPDIRHDAANPDRPRTVFGAIVAALKIRRDSGAGPFTVQSCDNLRGNGAITREAVVTLARLSNPTLADWIDAACSFPNSMVDCIVPATGPNELALVQNLGVADAAPVTHENYRQWVIEDDFCAGRPDWDKVGAIFTPAVHEFEAMKIRILNGGHQVLANAGELLSVATIADCMAHPLISAFFRKVEKDEIVPYVNPVPEITPSAYADLIAERFSNSAIRDTTRRVAFDGSSRHPGFILPIIRDALEADGEIDGLALVEALWARMCSGIREDGSLIDDNDPIWKDLTTTAKAAKQRPTAWLEQRQIYGSLADNSQFSDAFTRWLGMLCENGVAATLSAYVDQGAAE</sequence>
<dbReference type="EC" id="1.1.1.67" evidence="4"/>
<dbReference type="PANTHER" id="PTHR43362">
    <property type="entry name" value="MANNITOL DEHYDROGENASE DSF1-RELATED"/>
    <property type="match status" value="1"/>
</dbReference>
<dbReference type="EMBL" id="CVRL01000019">
    <property type="protein sequence ID" value="CRL10915.1"/>
    <property type="molecule type" value="Genomic_DNA"/>
</dbReference>
<evidence type="ECO:0000259" key="3">
    <source>
        <dbReference type="Pfam" id="PF08125"/>
    </source>
</evidence>
<protein>
    <submittedName>
        <fullName evidence="4">Mannitol 2-dehydrogenase</fullName>
        <ecNumber evidence="4">1.1.1.67</ecNumber>
    </submittedName>
</protein>
<dbReference type="InterPro" id="IPR013118">
    <property type="entry name" value="Mannitol_DH_C"/>
</dbReference>
<dbReference type="SUPFAM" id="SSF51735">
    <property type="entry name" value="NAD(P)-binding Rossmann-fold domains"/>
    <property type="match status" value="1"/>
</dbReference>
<dbReference type="Pfam" id="PF01232">
    <property type="entry name" value="Mannitol_dh"/>
    <property type="match status" value="1"/>
</dbReference>
<dbReference type="InterPro" id="IPR008927">
    <property type="entry name" value="6-PGluconate_DH-like_C_sf"/>
</dbReference>
<feature type="domain" description="Mannitol dehydrogenase C-terminal" evidence="3">
    <location>
        <begin position="288"/>
        <end position="470"/>
    </location>
</feature>
<dbReference type="SUPFAM" id="SSF48179">
    <property type="entry name" value="6-phosphogluconate dehydrogenase C-terminal domain-like"/>
    <property type="match status" value="1"/>
</dbReference>
<dbReference type="STRING" id="481446.NIT7645_01601"/>
<dbReference type="Pfam" id="PF08125">
    <property type="entry name" value="Mannitol_dh_C"/>
    <property type="match status" value="1"/>
</dbReference>
<keyword evidence="5" id="KW-1185">Reference proteome</keyword>
<accession>A0A0H5DKC3</accession>
<evidence type="ECO:0000313" key="5">
    <source>
        <dbReference type="Proteomes" id="UP000043764"/>
    </source>
</evidence>